<keyword evidence="6" id="KW-1185">Reference proteome</keyword>
<dbReference type="SUPFAM" id="SSF55486">
    <property type="entry name" value="Metalloproteases ('zincins'), catalytic domain"/>
    <property type="match status" value="1"/>
</dbReference>
<dbReference type="Pfam" id="PF00353">
    <property type="entry name" value="HemolysinCabind"/>
    <property type="match status" value="1"/>
</dbReference>
<dbReference type="Gene3D" id="2.150.10.10">
    <property type="entry name" value="Serralysin-like metalloprotease, C-terminal"/>
    <property type="match status" value="1"/>
</dbReference>
<evidence type="ECO:0000256" key="2">
    <source>
        <dbReference type="ARBA" id="ARBA00022837"/>
    </source>
</evidence>
<keyword evidence="5" id="KW-0378">Hydrolase</keyword>
<feature type="region of interest" description="Disordered" evidence="3">
    <location>
        <begin position="470"/>
        <end position="510"/>
    </location>
</feature>
<dbReference type="PRINTS" id="PR00313">
    <property type="entry name" value="CABNDNGRPT"/>
</dbReference>
<gene>
    <name evidence="5" type="primary">prtC_2</name>
    <name evidence="5" type="ORF">NCTC10283_01819</name>
</gene>
<name>A0A376BU16_9NEIS</name>
<dbReference type="AlphaFoldDB" id="A0A376BU16"/>
<evidence type="ECO:0000313" key="5">
    <source>
        <dbReference type="EMBL" id="SSY80265.1"/>
    </source>
</evidence>
<dbReference type="OrthoDB" id="480426at2"/>
<dbReference type="Gene3D" id="3.40.390.10">
    <property type="entry name" value="Collagenase (Catalytic Domain)"/>
    <property type="match status" value="2"/>
</dbReference>
<dbReference type="InterPro" id="IPR001343">
    <property type="entry name" value="Hemolysn_Ca-bd"/>
</dbReference>
<reference evidence="5 6" key="1">
    <citation type="submission" date="2018-06" db="EMBL/GenBank/DDBJ databases">
        <authorList>
            <consortium name="Pathogen Informatics"/>
            <person name="Doyle S."/>
        </authorList>
    </citation>
    <scope>NUCLEOTIDE SEQUENCE [LARGE SCALE GENOMIC DNA]</scope>
    <source>
        <strain evidence="5 6">NCTC10283</strain>
    </source>
</reference>
<feature type="compositionally biased region" description="Pro residues" evidence="3">
    <location>
        <begin position="475"/>
        <end position="487"/>
    </location>
</feature>
<dbReference type="Proteomes" id="UP000254209">
    <property type="component" value="Unassembled WGS sequence"/>
</dbReference>
<protein>
    <submittedName>
        <fullName evidence="5">Serralysin C</fullName>
        <ecNumber evidence="5">3.4.24.40</ecNumber>
    </submittedName>
</protein>
<dbReference type="Pfam" id="PF06594">
    <property type="entry name" value="HCBP_related"/>
    <property type="match status" value="1"/>
</dbReference>
<feature type="domain" description="Peptidase metallopeptidase" evidence="4">
    <location>
        <begin position="657"/>
        <end position="882"/>
    </location>
</feature>
<dbReference type="InterPro" id="IPR011049">
    <property type="entry name" value="Serralysin-like_metalloprot_C"/>
</dbReference>
<dbReference type="NCBIfam" id="NF033510">
    <property type="entry name" value="Ca_tandemer"/>
    <property type="match status" value="5"/>
</dbReference>
<dbReference type="SMART" id="SM00235">
    <property type="entry name" value="ZnMc"/>
    <property type="match status" value="1"/>
</dbReference>
<sequence>MSTYTTRSTSNTRTTSTRSINNFTTTNNNGLYPSIQLDPITSDNLISGAEANSTVAITGRVGNTAQVGDEIRINVNGTDYQGVVNADYTFEVYVHGRDLAVDADRTIQATIFTKIGYTTYRVTTQQSYGVNTTTNHIEQPTIVLDNLTGDGFISSQEAGGVLTLTGRVGGSAKAGDKVFIAINGVHFQGNVNADKTFAVNVYGNYLTADTDRTVEAIVETYDSVGNKLTGTSSASYTTYLDSNAPAPQPQPTLQPSITLDGKVSDDDFISADEAATGRVVAIRGRVNNAKAGDIVDVAVNNKIFRGTVAADLSFTVGVYGSDLAADSDRTIEATVTTYDRTGNALKASTTDTYTVYSDTPPAPQPQPALEPTITLDANITADDTINATEARGTIAITGRVGGGAKAGDVVIVNVNGKSFSGEVKSDLRFSVDVAGSDLAADPTRTVVGAVYTMQPNGQYLSAHDTETYKVDLSQPTPPAQPTPPTQPENPITPSNPVNPTQPTNPNTSKDATINITNVAGDGIVNLVESQGTVTVSGSVGGTAKQGDIVNLTINNRRYQATVNNQKGFSINVAGSELAADSDHAIQAELNTRDASGKNITVSNLYNYSSVKQVSGVSVGDVGQSEVAYFIRSIATDSRQGYLGSPNTRYRDRHGNIKNGLWEGVGNGIEVTYSFATQAHGGERGFRQYTDNQKAAVRDALSEYETYANIKFREVPDGQANFRFYLDNLKSGISNVSTGTPTTPTAQNMCSCCGGLHRTGVKTTGSLQANTFARQANNSSDPQYLSVTTGYAYYGGDVHMNGDMFSGDKAMSKDTKSVTYQGYTFDSGYGTLVHEIGHSLGLKHTGNYNGSNGTAAGPYLPIGEEDTAHSIMSYNSSNFMTGKGLQIFDLAAIHYRYGVNSNQNAGNNTYTFKRYNPDVVGNDVYIWDGAGVDTFDASAERQGVTVDLTPGSWNYSGRKSNNFLTEADGRKTVGQSFIGYGTQIENLIGSEFSDTLTGNKADNNIYGGAGNDRINGGAGNDTLDGGAGDDTYVFKGQFGQDTVLNSGGGNDTILFEGVSYNSVMNRNGGVSKQGNDLVLSVSGTNNSVTVKDYFSNTNGTQTVAFSSGERVTAAQINNFISAANNMMNAMASFGTASATAANLTDNAQNQPLLAASALGS</sequence>
<dbReference type="STRING" id="1120980.GCA_000745955_00076"/>
<dbReference type="Pfam" id="PF13582">
    <property type="entry name" value="Reprolysin_3"/>
    <property type="match status" value="1"/>
</dbReference>
<evidence type="ECO:0000259" key="4">
    <source>
        <dbReference type="SMART" id="SM00235"/>
    </source>
</evidence>
<feature type="region of interest" description="Disordered" evidence="3">
    <location>
        <begin position="1"/>
        <end position="25"/>
    </location>
</feature>
<dbReference type="RefSeq" id="WP_034296319.1">
    <property type="nucleotide sequence ID" value="NZ_CP091519.2"/>
</dbReference>
<dbReference type="InterPro" id="IPR010566">
    <property type="entry name" value="Haemolys_ca-bd"/>
</dbReference>
<dbReference type="InterPro" id="IPR024079">
    <property type="entry name" value="MetalloPept_cat_dom_sf"/>
</dbReference>
<evidence type="ECO:0000313" key="6">
    <source>
        <dbReference type="Proteomes" id="UP000254209"/>
    </source>
</evidence>
<dbReference type="PROSITE" id="PS00330">
    <property type="entry name" value="HEMOLYSIN_CALCIUM"/>
    <property type="match status" value="1"/>
</dbReference>
<dbReference type="InterPro" id="IPR013783">
    <property type="entry name" value="Ig-like_fold"/>
</dbReference>
<dbReference type="NCBIfam" id="NF012196">
    <property type="entry name" value="Ig_like_ice"/>
    <property type="match status" value="4"/>
</dbReference>
<dbReference type="EMBL" id="UFSO01000003">
    <property type="protein sequence ID" value="SSY80265.1"/>
    <property type="molecule type" value="Genomic_DNA"/>
</dbReference>
<dbReference type="InterPro" id="IPR018511">
    <property type="entry name" value="Hemolysin-typ_Ca-bd_CS"/>
</dbReference>
<dbReference type="GO" id="GO:0006508">
    <property type="term" value="P:proteolysis"/>
    <property type="evidence" value="ECO:0007669"/>
    <property type="project" value="InterPro"/>
</dbReference>
<comment type="similarity">
    <text evidence="1">Belongs to the peptidase M10B family.</text>
</comment>
<organism evidence="5 6">
    <name type="scientific">Alysiella crassa</name>
    <dbReference type="NCBI Taxonomy" id="153491"/>
    <lineage>
        <taxon>Bacteria</taxon>
        <taxon>Pseudomonadati</taxon>
        <taxon>Pseudomonadota</taxon>
        <taxon>Betaproteobacteria</taxon>
        <taxon>Neisseriales</taxon>
        <taxon>Neisseriaceae</taxon>
        <taxon>Alysiella</taxon>
    </lineage>
</organism>
<dbReference type="InterPro" id="IPR006026">
    <property type="entry name" value="Peptidase_Metallo"/>
</dbReference>
<dbReference type="SUPFAM" id="SSF51120">
    <property type="entry name" value="beta-Roll"/>
    <property type="match status" value="1"/>
</dbReference>
<dbReference type="EC" id="3.4.24.40" evidence="5"/>
<dbReference type="InterPro" id="IPR049826">
    <property type="entry name" value="Ig-like_ice"/>
</dbReference>
<dbReference type="GO" id="GO:0005509">
    <property type="term" value="F:calcium ion binding"/>
    <property type="evidence" value="ECO:0007669"/>
    <property type="project" value="InterPro"/>
</dbReference>
<dbReference type="Gene3D" id="2.60.40.10">
    <property type="entry name" value="Immunoglobulins"/>
    <property type="match status" value="5"/>
</dbReference>
<evidence type="ECO:0000256" key="1">
    <source>
        <dbReference type="ARBA" id="ARBA00009490"/>
    </source>
</evidence>
<accession>A0A376BU16</accession>
<proteinExistence type="inferred from homology"/>
<feature type="compositionally biased region" description="Low complexity" evidence="3">
    <location>
        <begin position="488"/>
        <end position="507"/>
    </location>
</feature>
<dbReference type="GO" id="GO:0008237">
    <property type="term" value="F:metallopeptidase activity"/>
    <property type="evidence" value="ECO:0007669"/>
    <property type="project" value="InterPro"/>
</dbReference>
<dbReference type="GO" id="GO:0008270">
    <property type="term" value="F:zinc ion binding"/>
    <property type="evidence" value="ECO:0007669"/>
    <property type="project" value="InterPro"/>
</dbReference>
<evidence type="ECO:0000256" key="3">
    <source>
        <dbReference type="SAM" id="MobiDB-lite"/>
    </source>
</evidence>
<keyword evidence="2" id="KW-0106">Calcium</keyword>